<sequence>MTDPIADMLTRIRNAYAQGAAEARIPFSRLKAQIADILSQEGYLSGVEIKGRLPRRTLVVALRYINQRPTIEGIKRISRPGQRIYRNARQLRPTRYGFGITILSTAKGLMTERAARDARLGGEVLCEVW</sequence>
<proteinExistence type="inferred from homology"/>
<dbReference type="GO" id="GO:0003735">
    <property type="term" value="F:structural constituent of ribosome"/>
    <property type="evidence" value="ECO:0007669"/>
    <property type="project" value="InterPro"/>
</dbReference>
<name>A0A1G2PKQ5_9BACT</name>
<dbReference type="GO" id="GO:0006412">
    <property type="term" value="P:translation"/>
    <property type="evidence" value="ECO:0007669"/>
    <property type="project" value="UniProtKB-UniRule"/>
</dbReference>
<dbReference type="Gene3D" id="3.30.1490.10">
    <property type="match status" value="1"/>
</dbReference>
<evidence type="ECO:0000313" key="7">
    <source>
        <dbReference type="Proteomes" id="UP000177629"/>
    </source>
</evidence>
<dbReference type="GO" id="GO:0019843">
    <property type="term" value="F:rRNA binding"/>
    <property type="evidence" value="ECO:0007669"/>
    <property type="project" value="UniProtKB-UniRule"/>
</dbReference>
<comment type="subunit">
    <text evidence="5">Part of the 30S ribosomal subunit. Contacts proteins S5 and S12.</text>
</comment>
<dbReference type="AlphaFoldDB" id="A0A1G2PKQ5"/>
<evidence type="ECO:0000256" key="1">
    <source>
        <dbReference type="ARBA" id="ARBA00006471"/>
    </source>
</evidence>
<comment type="caution">
    <text evidence="6">The sequence shown here is derived from an EMBL/GenBank/DDBJ whole genome shotgun (WGS) entry which is preliminary data.</text>
</comment>
<dbReference type="NCBIfam" id="NF001109">
    <property type="entry name" value="PRK00136.1"/>
    <property type="match status" value="1"/>
</dbReference>
<protein>
    <recommendedName>
        <fullName evidence="4 5">Small ribosomal subunit protein uS8</fullName>
    </recommendedName>
</protein>
<comment type="function">
    <text evidence="5">One of the primary rRNA binding proteins, it binds directly to 16S rRNA central domain where it helps coordinate assembly of the platform of the 30S subunit.</text>
</comment>
<evidence type="ECO:0000313" key="6">
    <source>
        <dbReference type="EMBL" id="OHA48935.1"/>
    </source>
</evidence>
<gene>
    <name evidence="5" type="primary">rpsH</name>
    <name evidence="6" type="ORF">A2806_04560</name>
</gene>
<keyword evidence="3 5" id="KW-0687">Ribonucleoprotein</keyword>
<reference evidence="6 7" key="1">
    <citation type="journal article" date="2016" name="Nat. Commun.">
        <title>Thousands of microbial genomes shed light on interconnected biogeochemical processes in an aquifer system.</title>
        <authorList>
            <person name="Anantharaman K."/>
            <person name="Brown C.T."/>
            <person name="Hug L.A."/>
            <person name="Sharon I."/>
            <person name="Castelle C.J."/>
            <person name="Probst A.J."/>
            <person name="Thomas B.C."/>
            <person name="Singh A."/>
            <person name="Wilkins M.J."/>
            <person name="Karaoz U."/>
            <person name="Brodie E.L."/>
            <person name="Williams K.H."/>
            <person name="Hubbard S.S."/>
            <person name="Banfield J.F."/>
        </authorList>
    </citation>
    <scope>NUCLEOTIDE SEQUENCE [LARGE SCALE GENOMIC DNA]</scope>
</reference>
<dbReference type="InterPro" id="IPR000630">
    <property type="entry name" value="Ribosomal_uS8"/>
</dbReference>
<dbReference type="PANTHER" id="PTHR11758">
    <property type="entry name" value="40S RIBOSOMAL PROTEIN S15A"/>
    <property type="match status" value="1"/>
</dbReference>
<keyword evidence="2 5" id="KW-0689">Ribosomal protein</keyword>
<dbReference type="Proteomes" id="UP000177629">
    <property type="component" value="Unassembled WGS sequence"/>
</dbReference>
<evidence type="ECO:0000256" key="2">
    <source>
        <dbReference type="ARBA" id="ARBA00022980"/>
    </source>
</evidence>
<keyword evidence="5" id="KW-0694">RNA-binding</keyword>
<evidence type="ECO:0000256" key="4">
    <source>
        <dbReference type="ARBA" id="ARBA00035258"/>
    </source>
</evidence>
<dbReference type="SUPFAM" id="SSF56047">
    <property type="entry name" value="Ribosomal protein S8"/>
    <property type="match status" value="1"/>
</dbReference>
<evidence type="ECO:0000256" key="5">
    <source>
        <dbReference type="HAMAP-Rule" id="MF_01302"/>
    </source>
</evidence>
<accession>A0A1G2PKQ5</accession>
<organism evidence="6 7">
    <name type="scientific">Candidatus Terrybacteria bacterium RIFCSPHIGHO2_01_FULL_48_17</name>
    <dbReference type="NCBI Taxonomy" id="1802362"/>
    <lineage>
        <taxon>Bacteria</taxon>
        <taxon>Candidatus Terryibacteriota</taxon>
    </lineage>
</organism>
<dbReference type="GO" id="GO:0005737">
    <property type="term" value="C:cytoplasm"/>
    <property type="evidence" value="ECO:0007669"/>
    <property type="project" value="UniProtKB-ARBA"/>
</dbReference>
<dbReference type="Gene3D" id="3.30.1370.30">
    <property type="match status" value="1"/>
</dbReference>
<dbReference type="EMBL" id="MHSS01000002">
    <property type="protein sequence ID" value="OHA48935.1"/>
    <property type="molecule type" value="Genomic_DNA"/>
</dbReference>
<dbReference type="GO" id="GO:0005840">
    <property type="term" value="C:ribosome"/>
    <property type="evidence" value="ECO:0007669"/>
    <property type="project" value="UniProtKB-KW"/>
</dbReference>
<dbReference type="GO" id="GO:1990904">
    <property type="term" value="C:ribonucleoprotein complex"/>
    <property type="evidence" value="ECO:0007669"/>
    <property type="project" value="UniProtKB-KW"/>
</dbReference>
<comment type="similarity">
    <text evidence="1 5">Belongs to the universal ribosomal protein uS8 family.</text>
</comment>
<keyword evidence="5" id="KW-0699">rRNA-binding</keyword>
<evidence type="ECO:0000256" key="3">
    <source>
        <dbReference type="ARBA" id="ARBA00023274"/>
    </source>
</evidence>
<dbReference type="STRING" id="1802362.A2806_04560"/>
<dbReference type="FunFam" id="3.30.1490.10:FF:000001">
    <property type="entry name" value="30S ribosomal protein S8"/>
    <property type="match status" value="1"/>
</dbReference>
<dbReference type="HAMAP" id="MF_01302_B">
    <property type="entry name" value="Ribosomal_uS8_B"/>
    <property type="match status" value="1"/>
</dbReference>
<dbReference type="InterPro" id="IPR035987">
    <property type="entry name" value="Ribosomal_uS8_sf"/>
</dbReference>
<dbReference type="Pfam" id="PF00410">
    <property type="entry name" value="Ribosomal_S8"/>
    <property type="match status" value="1"/>
</dbReference>